<dbReference type="RefSeq" id="WP_185674499.1">
    <property type="nucleotide sequence ID" value="NZ_JACHVB010000013.1"/>
</dbReference>
<dbReference type="GO" id="GO:0017057">
    <property type="term" value="F:6-phosphogluconolactonase activity"/>
    <property type="evidence" value="ECO:0007669"/>
    <property type="project" value="TreeGrafter"/>
</dbReference>
<evidence type="ECO:0000313" key="4">
    <source>
        <dbReference type="Proteomes" id="UP000546464"/>
    </source>
</evidence>
<accession>A0A842HBQ2</accession>
<dbReference type="EMBL" id="JACHVB010000013">
    <property type="protein sequence ID" value="MBC2593498.1"/>
    <property type="molecule type" value="Genomic_DNA"/>
</dbReference>
<keyword evidence="2" id="KW-0119">Carbohydrate metabolism</keyword>
<proteinExistence type="inferred from homology"/>
<organism evidence="3 4">
    <name type="scientific">Ruficoccus amylovorans</name>
    <dbReference type="NCBI Taxonomy" id="1804625"/>
    <lineage>
        <taxon>Bacteria</taxon>
        <taxon>Pseudomonadati</taxon>
        <taxon>Verrucomicrobiota</taxon>
        <taxon>Opitutia</taxon>
        <taxon>Puniceicoccales</taxon>
        <taxon>Cerasicoccaceae</taxon>
        <taxon>Ruficoccus</taxon>
    </lineage>
</organism>
<keyword evidence="4" id="KW-1185">Reference proteome</keyword>
<name>A0A842HBQ2_9BACT</name>
<dbReference type="InterPro" id="IPR050282">
    <property type="entry name" value="Cycloisomerase_2"/>
</dbReference>
<dbReference type="SUPFAM" id="SSF51004">
    <property type="entry name" value="C-terminal (heme d1) domain of cytochrome cd1-nitrite reductase"/>
    <property type="match status" value="1"/>
</dbReference>
<dbReference type="InterPro" id="IPR011048">
    <property type="entry name" value="Haem_d1_sf"/>
</dbReference>
<evidence type="ECO:0000313" key="3">
    <source>
        <dbReference type="EMBL" id="MBC2593498.1"/>
    </source>
</evidence>
<comment type="similarity">
    <text evidence="1">Belongs to the cycloisomerase 2 family.</text>
</comment>
<dbReference type="Pfam" id="PF10282">
    <property type="entry name" value="Lactonase"/>
    <property type="match status" value="1"/>
</dbReference>
<dbReference type="AlphaFoldDB" id="A0A842HBQ2"/>
<gene>
    <name evidence="3" type="ORF">H5P28_04410</name>
</gene>
<sequence length="361" mass="37762">MSTPAGEVLHLYVGSYTEAPSPAPAPQGAGISVLAFSERTGALDLVGSVPAINPSYLALNASGTHLYAVQERSLEGGPAVCAYRMDATSSLPVLLNAQPLPDGYPCHLAVSPDGRELAVACYEGGSVCLLPIAEDGKLGAVSQVLRACGSGPHPVRQEGPHAHMVHYLDGDSLLATDLGTDSLRAYRRDGAAWSLDVALALPPGSGTRHFARHPDGNHLAVVGELTGVVSLLRRHHGRWELVASARTLPADHAGSISAAAIRFSPDGGELYVSHRGGNAIARLDCNILTGHLQLREMIPCAGRCPRDFILSPDGKWLLAAGQDSSTIEVLRREGRGGAWIAQQTFPLGTPVCLVGRVLGSI</sequence>
<dbReference type="GO" id="GO:0006006">
    <property type="term" value="P:glucose metabolic process"/>
    <property type="evidence" value="ECO:0007669"/>
    <property type="project" value="UniProtKB-KW"/>
</dbReference>
<evidence type="ECO:0000256" key="2">
    <source>
        <dbReference type="ARBA" id="ARBA00022526"/>
    </source>
</evidence>
<protein>
    <submittedName>
        <fullName evidence="3">Lactonase family protein</fullName>
    </submittedName>
</protein>
<comment type="caution">
    <text evidence="3">The sequence shown here is derived from an EMBL/GenBank/DDBJ whole genome shotgun (WGS) entry which is preliminary data.</text>
</comment>
<dbReference type="Gene3D" id="2.130.10.10">
    <property type="entry name" value="YVTN repeat-like/Quinoprotein amine dehydrogenase"/>
    <property type="match status" value="1"/>
</dbReference>
<dbReference type="Proteomes" id="UP000546464">
    <property type="component" value="Unassembled WGS sequence"/>
</dbReference>
<evidence type="ECO:0000256" key="1">
    <source>
        <dbReference type="ARBA" id="ARBA00005564"/>
    </source>
</evidence>
<dbReference type="InterPro" id="IPR019405">
    <property type="entry name" value="Lactonase_7-beta_prop"/>
</dbReference>
<keyword evidence="2" id="KW-0313">Glucose metabolism</keyword>
<dbReference type="PANTHER" id="PTHR30344">
    <property type="entry name" value="6-PHOSPHOGLUCONOLACTONASE-RELATED"/>
    <property type="match status" value="1"/>
</dbReference>
<reference evidence="3 4" key="1">
    <citation type="submission" date="2020-07" db="EMBL/GenBank/DDBJ databases">
        <authorList>
            <person name="Feng X."/>
        </authorList>
    </citation>
    <scope>NUCLEOTIDE SEQUENCE [LARGE SCALE GENOMIC DNA]</scope>
    <source>
        <strain evidence="3 4">JCM31066</strain>
    </source>
</reference>
<dbReference type="PANTHER" id="PTHR30344:SF1">
    <property type="entry name" value="6-PHOSPHOGLUCONOLACTONASE"/>
    <property type="match status" value="1"/>
</dbReference>
<dbReference type="InterPro" id="IPR015943">
    <property type="entry name" value="WD40/YVTN_repeat-like_dom_sf"/>
</dbReference>